<dbReference type="EMBL" id="DSPJ01000049">
    <property type="protein sequence ID" value="HEX61865.1"/>
    <property type="molecule type" value="Genomic_DNA"/>
</dbReference>
<dbReference type="InterPro" id="IPR012677">
    <property type="entry name" value="Nucleotide-bd_a/b_plait_sf"/>
</dbReference>
<dbReference type="InterPro" id="IPR012678">
    <property type="entry name" value="Ribosomal_uL23/eL15/eS24_sf"/>
</dbReference>
<protein>
    <recommendedName>
        <fullName evidence="4">Large ribosomal subunit protein uL23</fullName>
    </recommendedName>
</protein>
<comment type="subunit">
    <text evidence="4">Part of the 50S ribosomal subunit. Contacts protein L29, and trigger factor when it is bound to the ribosome.</text>
</comment>
<evidence type="ECO:0000256" key="4">
    <source>
        <dbReference type="HAMAP-Rule" id="MF_01369"/>
    </source>
</evidence>
<dbReference type="SUPFAM" id="SSF54189">
    <property type="entry name" value="Ribosomal proteins S24e, L23 and L15e"/>
    <property type="match status" value="1"/>
</dbReference>
<organism evidence="5">
    <name type="scientific">candidate division WWE3 bacterium</name>
    <dbReference type="NCBI Taxonomy" id="2053526"/>
    <lineage>
        <taxon>Bacteria</taxon>
        <taxon>Katanobacteria</taxon>
    </lineage>
</organism>
<dbReference type="Gene3D" id="3.30.70.330">
    <property type="match status" value="1"/>
</dbReference>
<comment type="function">
    <text evidence="4">One of the early assembly proteins it binds 23S rRNA. One of the proteins that surrounds the polypeptide exit tunnel on the outside of the ribosome. Forms the main docking site for trigger factor binding to the ribosome.</text>
</comment>
<dbReference type="GO" id="GO:0019843">
    <property type="term" value="F:rRNA binding"/>
    <property type="evidence" value="ECO:0007669"/>
    <property type="project" value="UniProtKB-UniRule"/>
</dbReference>
<keyword evidence="2 4" id="KW-0689">Ribosomal protein</keyword>
<proteinExistence type="inferred from homology"/>
<keyword evidence="4" id="KW-0694">RNA-binding</keyword>
<evidence type="ECO:0000256" key="3">
    <source>
        <dbReference type="ARBA" id="ARBA00023274"/>
    </source>
</evidence>
<evidence type="ECO:0000256" key="1">
    <source>
        <dbReference type="ARBA" id="ARBA00006700"/>
    </source>
</evidence>
<dbReference type="Pfam" id="PF00276">
    <property type="entry name" value="Ribosomal_L23"/>
    <property type="match status" value="1"/>
</dbReference>
<evidence type="ECO:0000256" key="2">
    <source>
        <dbReference type="ARBA" id="ARBA00022980"/>
    </source>
</evidence>
<dbReference type="AlphaFoldDB" id="A0A831YZN1"/>
<dbReference type="InterPro" id="IPR013025">
    <property type="entry name" value="Ribosomal_uL23-like"/>
</dbReference>
<dbReference type="GO" id="GO:0005840">
    <property type="term" value="C:ribosome"/>
    <property type="evidence" value="ECO:0007669"/>
    <property type="project" value="UniProtKB-KW"/>
</dbReference>
<gene>
    <name evidence="4" type="primary">rplW</name>
    <name evidence="5" type="ORF">ENR01_01770</name>
</gene>
<dbReference type="PANTHER" id="PTHR11620">
    <property type="entry name" value="60S RIBOSOMAL PROTEIN L23A"/>
    <property type="match status" value="1"/>
</dbReference>
<dbReference type="HAMAP" id="MF_01369_B">
    <property type="entry name" value="Ribosomal_uL23_B"/>
    <property type="match status" value="1"/>
</dbReference>
<keyword evidence="3 4" id="KW-0687">Ribonucleoprotein</keyword>
<comment type="similarity">
    <text evidence="1 4">Belongs to the universal ribosomal protein uL23 family.</text>
</comment>
<dbReference type="GO" id="GO:0003735">
    <property type="term" value="F:structural constituent of ribosome"/>
    <property type="evidence" value="ECO:0007669"/>
    <property type="project" value="InterPro"/>
</dbReference>
<accession>A0A831YZN1</accession>
<sequence length="99" mass="11031">MNVYQILKIPVISEKGLAQARQGKYLFRVAVGATKKEIAKAVEAVYKGVKVAGVNVLRTPAEVVRWRTPKKRPVKARRSGEKKALVTLAEGKIEIFEEK</sequence>
<comment type="caution">
    <text evidence="5">The sequence shown here is derived from an EMBL/GenBank/DDBJ whole genome shotgun (WGS) entry which is preliminary data.</text>
</comment>
<evidence type="ECO:0000313" key="5">
    <source>
        <dbReference type="EMBL" id="HEX61865.1"/>
    </source>
</evidence>
<dbReference type="GO" id="GO:0006412">
    <property type="term" value="P:translation"/>
    <property type="evidence" value="ECO:0007669"/>
    <property type="project" value="UniProtKB-UniRule"/>
</dbReference>
<reference evidence="5" key="1">
    <citation type="journal article" date="2020" name="mSystems">
        <title>Genome- and Community-Level Interaction Insights into Carbon Utilization and Element Cycling Functions of Hydrothermarchaeota in Hydrothermal Sediment.</title>
        <authorList>
            <person name="Zhou Z."/>
            <person name="Liu Y."/>
            <person name="Xu W."/>
            <person name="Pan J."/>
            <person name="Luo Z.H."/>
            <person name="Li M."/>
        </authorList>
    </citation>
    <scope>NUCLEOTIDE SEQUENCE [LARGE SCALE GENOMIC DNA]</scope>
    <source>
        <strain evidence="5">SpSt-361</strain>
    </source>
</reference>
<keyword evidence="4" id="KW-0699">rRNA-binding</keyword>
<dbReference type="GO" id="GO:1990904">
    <property type="term" value="C:ribonucleoprotein complex"/>
    <property type="evidence" value="ECO:0007669"/>
    <property type="project" value="UniProtKB-KW"/>
</dbReference>
<name>A0A831YZN1_UNCKA</name>